<reference evidence="1 2" key="1">
    <citation type="submission" date="2020-08" db="EMBL/GenBank/DDBJ databases">
        <title>Genomic Encyclopedia of Type Strains, Phase IV (KMG-V): Genome sequencing to study the core and pangenomes of soil and plant-associated prokaryotes.</title>
        <authorList>
            <person name="Whitman W."/>
        </authorList>
    </citation>
    <scope>NUCLEOTIDE SEQUENCE [LARGE SCALE GENOMIC DNA]</scope>
    <source>
        <strain evidence="1 2">MP7CTX6</strain>
    </source>
</reference>
<dbReference type="EMBL" id="JACHCF010000004">
    <property type="protein sequence ID" value="MBB5620919.1"/>
    <property type="molecule type" value="Genomic_DNA"/>
</dbReference>
<dbReference type="Proteomes" id="UP000537718">
    <property type="component" value="Unassembled WGS sequence"/>
</dbReference>
<evidence type="ECO:0000313" key="2">
    <source>
        <dbReference type="Proteomes" id="UP000537718"/>
    </source>
</evidence>
<dbReference type="AlphaFoldDB" id="A0A7W9DJP0"/>
<protein>
    <submittedName>
        <fullName evidence="1">Uncharacterized protein</fullName>
    </submittedName>
</protein>
<proteinExistence type="predicted"/>
<gene>
    <name evidence="1" type="ORF">HDE69_001972</name>
</gene>
<accession>A0A7W9DJP0</accession>
<evidence type="ECO:0000313" key="1">
    <source>
        <dbReference type="EMBL" id="MBB5620919.1"/>
    </source>
</evidence>
<organism evidence="1 2">
    <name type="scientific">Pedobacter cryoconitis</name>
    <dbReference type="NCBI Taxonomy" id="188932"/>
    <lineage>
        <taxon>Bacteria</taxon>
        <taxon>Pseudomonadati</taxon>
        <taxon>Bacteroidota</taxon>
        <taxon>Sphingobacteriia</taxon>
        <taxon>Sphingobacteriales</taxon>
        <taxon>Sphingobacteriaceae</taxon>
        <taxon>Pedobacter</taxon>
    </lineage>
</organism>
<sequence>MNKSLKISRKEYISSLETKEIDPISRFFASTAGKLITSPFIALSDRHEITINQCEVKSTSLKLVYTTGLFELQNIELCICLPQDIIGMKTLSRMKTGIGTRKIF</sequence>
<dbReference type="RefSeq" id="WP_183866921.1">
    <property type="nucleotide sequence ID" value="NZ_JACHCF010000004.1"/>
</dbReference>
<comment type="caution">
    <text evidence="1">The sequence shown here is derived from an EMBL/GenBank/DDBJ whole genome shotgun (WGS) entry which is preliminary data.</text>
</comment>
<name>A0A7W9DJP0_9SPHI</name>